<evidence type="ECO:0000313" key="2">
    <source>
        <dbReference type="Proteomes" id="UP000316621"/>
    </source>
</evidence>
<dbReference type="Proteomes" id="UP000316621">
    <property type="component" value="Chromosome 9"/>
</dbReference>
<dbReference type="AlphaFoldDB" id="A0A4Y7L444"/>
<evidence type="ECO:0000313" key="1">
    <source>
        <dbReference type="EMBL" id="RZC79410.1"/>
    </source>
</evidence>
<dbReference type="Gramene" id="RZC79410">
    <property type="protein sequence ID" value="RZC79410"/>
    <property type="gene ID" value="C5167_003660"/>
</dbReference>
<reference evidence="1 2" key="1">
    <citation type="journal article" date="2018" name="Science">
        <title>The opium poppy genome and morphinan production.</title>
        <authorList>
            <person name="Guo L."/>
            <person name="Winzer T."/>
            <person name="Yang X."/>
            <person name="Li Y."/>
            <person name="Ning Z."/>
            <person name="He Z."/>
            <person name="Teodor R."/>
            <person name="Lu Y."/>
            <person name="Bowser T.A."/>
            <person name="Graham I.A."/>
            <person name="Ye K."/>
        </authorList>
    </citation>
    <scope>NUCLEOTIDE SEQUENCE [LARGE SCALE GENOMIC DNA]</scope>
    <source>
        <strain evidence="2">cv. HN1</strain>
        <tissue evidence="1">Leaves</tissue>
    </source>
</reference>
<name>A0A4Y7L444_PAPSO</name>
<dbReference type="EMBL" id="CM010723">
    <property type="protein sequence ID" value="RZC79410.1"/>
    <property type="molecule type" value="Genomic_DNA"/>
</dbReference>
<gene>
    <name evidence="1" type="ORF">C5167_003660</name>
</gene>
<accession>A0A4Y7L444</accession>
<organism evidence="1 2">
    <name type="scientific">Papaver somniferum</name>
    <name type="common">Opium poppy</name>
    <dbReference type="NCBI Taxonomy" id="3469"/>
    <lineage>
        <taxon>Eukaryota</taxon>
        <taxon>Viridiplantae</taxon>
        <taxon>Streptophyta</taxon>
        <taxon>Embryophyta</taxon>
        <taxon>Tracheophyta</taxon>
        <taxon>Spermatophyta</taxon>
        <taxon>Magnoliopsida</taxon>
        <taxon>Ranunculales</taxon>
        <taxon>Papaveraceae</taxon>
        <taxon>Papaveroideae</taxon>
        <taxon>Papaver</taxon>
    </lineage>
</organism>
<proteinExistence type="predicted"/>
<sequence>MVKGSCCCSNGNDTTSWCCRFETVALFGVVGFGKSDFGTGGSVESDLVVGFREYLNFEWVSG</sequence>
<keyword evidence="2" id="KW-1185">Reference proteome</keyword>
<protein>
    <submittedName>
        <fullName evidence="1">Uncharacterized protein</fullName>
    </submittedName>
</protein>